<proteinExistence type="predicted"/>
<sequence>MMYTKNGRLAKKKVQWIVEEEKFANENSKALYVIFYGVDLQEFKRIAKCTINKSAWDILKSIHEGSQTIEEFYAKLCDLSNQAFAPGEEYSNTKLVRKMLRYLPKRFSIKVTFITEAKDLKSLAIDELIGSLQTFEINLEDVKRNKIKGERSITFQVGEEMPTSQNSATEEVQEHMS</sequence>
<gene>
    <name evidence="1" type="ORF">B456_003G168400</name>
</gene>
<dbReference type="PANTHER" id="PTHR35317">
    <property type="entry name" value="OS04G0629600 PROTEIN"/>
    <property type="match status" value="1"/>
</dbReference>
<evidence type="ECO:0000313" key="1">
    <source>
        <dbReference type="EMBL" id="KJB20845.1"/>
    </source>
</evidence>
<dbReference type="Pfam" id="PF14223">
    <property type="entry name" value="Retrotran_gag_2"/>
    <property type="match status" value="1"/>
</dbReference>
<reference evidence="1 2" key="1">
    <citation type="journal article" date="2012" name="Nature">
        <title>Repeated polyploidization of Gossypium genomes and the evolution of spinnable cotton fibres.</title>
        <authorList>
            <person name="Paterson A.H."/>
            <person name="Wendel J.F."/>
            <person name="Gundlach H."/>
            <person name="Guo H."/>
            <person name="Jenkins J."/>
            <person name="Jin D."/>
            <person name="Llewellyn D."/>
            <person name="Showmaker K.C."/>
            <person name="Shu S."/>
            <person name="Udall J."/>
            <person name="Yoo M.J."/>
            <person name="Byers R."/>
            <person name="Chen W."/>
            <person name="Doron-Faigenboim A."/>
            <person name="Duke M.V."/>
            <person name="Gong L."/>
            <person name="Grimwood J."/>
            <person name="Grover C."/>
            <person name="Grupp K."/>
            <person name="Hu G."/>
            <person name="Lee T.H."/>
            <person name="Li J."/>
            <person name="Lin L."/>
            <person name="Liu T."/>
            <person name="Marler B.S."/>
            <person name="Page J.T."/>
            <person name="Roberts A.W."/>
            <person name="Romanel E."/>
            <person name="Sanders W.S."/>
            <person name="Szadkowski E."/>
            <person name="Tan X."/>
            <person name="Tang H."/>
            <person name="Xu C."/>
            <person name="Wang J."/>
            <person name="Wang Z."/>
            <person name="Zhang D."/>
            <person name="Zhang L."/>
            <person name="Ashrafi H."/>
            <person name="Bedon F."/>
            <person name="Bowers J.E."/>
            <person name="Brubaker C.L."/>
            <person name="Chee P.W."/>
            <person name="Das S."/>
            <person name="Gingle A.R."/>
            <person name="Haigler C.H."/>
            <person name="Harker D."/>
            <person name="Hoffmann L.V."/>
            <person name="Hovav R."/>
            <person name="Jones D.C."/>
            <person name="Lemke C."/>
            <person name="Mansoor S."/>
            <person name="ur Rahman M."/>
            <person name="Rainville L.N."/>
            <person name="Rambani A."/>
            <person name="Reddy U.K."/>
            <person name="Rong J.K."/>
            <person name="Saranga Y."/>
            <person name="Scheffler B.E."/>
            <person name="Scheffler J.A."/>
            <person name="Stelly D.M."/>
            <person name="Triplett B.A."/>
            <person name="Van Deynze A."/>
            <person name="Vaslin M.F."/>
            <person name="Waghmare V.N."/>
            <person name="Walford S.A."/>
            <person name="Wright R.J."/>
            <person name="Zaki E.A."/>
            <person name="Zhang T."/>
            <person name="Dennis E.S."/>
            <person name="Mayer K.F."/>
            <person name="Peterson D.G."/>
            <person name="Rokhsar D.S."/>
            <person name="Wang X."/>
            <person name="Schmutz J."/>
        </authorList>
    </citation>
    <scope>NUCLEOTIDE SEQUENCE [LARGE SCALE GENOMIC DNA]</scope>
</reference>
<accession>A0A0D2RNY4</accession>
<dbReference type="Proteomes" id="UP000032304">
    <property type="component" value="Chromosome 3"/>
</dbReference>
<dbReference type="AlphaFoldDB" id="A0A0D2RNY4"/>
<organism evidence="1 2">
    <name type="scientific">Gossypium raimondii</name>
    <name type="common">Peruvian cotton</name>
    <name type="synonym">Gossypium klotzschianum subsp. raimondii</name>
    <dbReference type="NCBI Taxonomy" id="29730"/>
    <lineage>
        <taxon>Eukaryota</taxon>
        <taxon>Viridiplantae</taxon>
        <taxon>Streptophyta</taxon>
        <taxon>Embryophyta</taxon>
        <taxon>Tracheophyta</taxon>
        <taxon>Spermatophyta</taxon>
        <taxon>Magnoliopsida</taxon>
        <taxon>eudicotyledons</taxon>
        <taxon>Gunneridae</taxon>
        <taxon>Pentapetalae</taxon>
        <taxon>rosids</taxon>
        <taxon>malvids</taxon>
        <taxon>Malvales</taxon>
        <taxon>Malvaceae</taxon>
        <taxon>Malvoideae</taxon>
        <taxon>Gossypium</taxon>
    </lineage>
</organism>
<dbReference type="PANTHER" id="PTHR35317:SF35">
    <property type="entry name" value="DUF4219 DOMAIN-CONTAINING PROTEIN"/>
    <property type="match status" value="1"/>
</dbReference>
<protein>
    <submittedName>
        <fullName evidence="1">Uncharacterized protein</fullName>
    </submittedName>
</protein>
<name>A0A0D2RNY4_GOSRA</name>
<dbReference type="Gramene" id="KJB20845">
    <property type="protein sequence ID" value="KJB20845"/>
    <property type="gene ID" value="B456_003G168400"/>
</dbReference>
<dbReference type="EMBL" id="CM001742">
    <property type="protein sequence ID" value="KJB20845.1"/>
    <property type="molecule type" value="Genomic_DNA"/>
</dbReference>
<evidence type="ECO:0000313" key="2">
    <source>
        <dbReference type="Proteomes" id="UP000032304"/>
    </source>
</evidence>
<keyword evidence="2" id="KW-1185">Reference proteome</keyword>
<dbReference type="STRING" id="29730.A0A0D2RNY4"/>
<dbReference type="OMA" id="CTINKSA"/>